<comment type="caution">
    <text evidence="4">The sequence shown here is derived from an EMBL/GenBank/DDBJ whole genome shotgun (WGS) entry which is preliminary data.</text>
</comment>
<dbReference type="InterPro" id="IPR024455">
    <property type="entry name" value="Phage_capsid"/>
</dbReference>
<dbReference type="Proteomes" id="UP000192534">
    <property type="component" value="Unassembled WGS sequence"/>
</dbReference>
<accession>A0A1X0IJ53</accession>
<feature type="coiled-coil region" evidence="2">
    <location>
        <begin position="38"/>
        <end position="65"/>
    </location>
</feature>
<evidence type="ECO:0000259" key="3">
    <source>
        <dbReference type="Pfam" id="PF05065"/>
    </source>
</evidence>
<evidence type="ECO:0000256" key="2">
    <source>
        <dbReference type="SAM" id="Coils"/>
    </source>
</evidence>
<feature type="domain" description="Phage capsid-like C-terminal" evidence="3">
    <location>
        <begin position="153"/>
        <end position="401"/>
    </location>
</feature>
<evidence type="ECO:0000256" key="1">
    <source>
        <dbReference type="ARBA" id="ARBA00004328"/>
    </source>
</evidence>
<evidence type="ECO:0000313" key="4">
    <source>
        <dbReference type="EMBL" id="ORB47781.1"/>
    </source>
</evidence>
<dbReference type="EMBL" id="MVIH01000024">
    <property type="protein sequence ID" value="ORB47781.1"/>
    <property type="molecule type" value="Genomic_DNA"/>
</dbReference>
<keyword evidence="5" id="KW-1185">Reference proteome</keyword>
<dbReference type="AlphaFoldDB" id="A0A1X0IJ53"/>
<dbReference type="Pfam" id="PF05065">
    <property type="entry name" value="Phage_capsid"/>
    <property type="match status" value="1"/>
</dbReference>
<reference evidence="4 5" key="1">
    <citation type="submission" date="2016-12" db="EMBL/GenBank/DDBJ databases">
        <title>The new phylogeny of genus Mycobacterium.</title>
        <authorList>
            <person name="Tortoli E."/>
            <person name="Trovato A."/>
            <person name="Cirillo D.M."/>
        </authorList>
    </citation>
    <scope>NUCLEOTIDE SEQUENCE [LARGE SCALE GENOMIC DNA]</scope>
    <source>
        <strain evidence="4 5">DSM 44223</strain>
    </source>
</reference>
<evidence type="ECO:0000313" key="5">
    <source>
        <dbReference type="Proteomes" id="UP000192534"/>
    </source>
</evidence>
<dbReference type="Gene3D" id="3.30.2320.10">
    <property type="entry name" value="hypothetical protein PF0899 domain"/>
    <property type="match status" value="1"/>
</dbReference>
<protein>
    <recommendedName>
        <fullName evidence="3">Phage capsid-like C-terminal domain-containing protein</fullName>
    </recommendedName>
</protein>
<organism evidence="4 5">
    <name type="scientific">Mycolicibacterium rhodesiae</name>
    <name type="common">Mycobacterium rhodesiae</name>
    <dbReference type="NCBI Taxonomy" id="36814"/>
    <lineage>
        <taxon>Bacteria</taxon>
        <taxon>Bacillati</taxon>
        <taxon>Actinomycetota</taxon>
        <taxon>Actinomycetes</taxon>
        <taxon>Mycobacteriales</taxon>
        <taxon>Mycobacteriaceae</taxon>
        <taxon>Mycolicibacterium</taxon>
    </lineage>
</organism>
<dbReference type="Gene3D" id="3.30.2400.10">
    <property type="entry name" value="Major capsid protein gp5"/>
    <property type="match status" value="1"/>
</dbReference>
<keyword evidence="2" id="KW-0175">Coiled coil</keyword>
<sequence>MVGQLSMLRDRRIELRDLLDQHLERAKRDGRENMLPREKAILGELRQLDQRIKEQEAEVERAGSIPQFGQPGRAGAGRSLTTAGQLSPLAFPDQELRRLQVAAQRGEGARIESRDFSTADPLLPSQLFPYPVSAIHESRLLDRLPGYAIETPSVTFIRHVSTTGAPAATAEGGLKPEVIFNVDSLTATAVKLAAHNGLSWEIINDWPAFQSYCGTELYRQLIDVENEELIQGNAGAEFTGTTVGAGPSGMNGFMSTPGILTHDAAGDTGTAVTSLDSIEIAIARMRTGPALAVPDLLVLNPETWSAVRRTKDLYGRFLVQPDPTTGEANELWGIPVLQTTQQPAGYGLLIDTSEFGYVAVREPLSMRIGYSGDDLVHNILRTVCEERLVLCVTRPPAIMLVSGLPT</sequence>
<gene>
    <name evidence="4" type="ORF">BST42_27045</name>
</gene>
<name>A0A1X0IJ53_MYCRH</name>
<dbReference type="SUPFAM" id="SSF56563">
    <property type="entry name" value="Major capsid protein gp5"/>
    <property type="match status" value="1"/>
</dbReference>
<comment type="subcellular location">
    <subcellularLocation>
        <location evidence="1">Virion</location>
    </subcellularLocation>
</comment>
<proteinExistence type="predicted"/>
<dbReference type="NCBIfam" id="TIGR01554">
    <property type="entry name" value="major_cap_HK97"/>
    <property type="match status" value="1"/>
</dbReference>
<dbReference type="InterPro" id="IPR054612">
    <property type="entry name" value="Phage_capsid-like_C"/>
</dbReference>